<dbReference type="CDD" id="cd02209">
    <property type="entry name" value="cupin_XRE_C"/>
    <property type="match status" value="1"/>
</dbReference>
<dbReference type="InterPro" id="IPR013096">
    <property type="entry name" value="Cupin_2"/>
</dbReference>
<dbReference type="Gene3D" id="2.60.120.10">
    <property type="entry name" value="Jelly Rolls"/>
    <property type="match status" value="1"/>
</dbReference>
<dbReference type="Proteomes" id="UP000062833">
    <property type="component" value="Chromosome"/>
</dbReference>
<dbReference type="PANTHER" id="PTHR46797">
    <property type="entry name" value="HTH-TYPE TRANSCRIPTIONAL REGULATOR"/>
    <property type="match status" value="1"/>
</dbReference>
<dbReference type="InterPro" id="IPR001387">
    <property type="entry name" value="Cro/C1-type_HTH"/>
</dbReference>
<dbReference type="EMBL" id="CP012677">
    <property type="protein sequence ID" value="ALE93664.1"/>
    <property type="molecule type" value="Genomic_DNA"/>
</dbReference>
<dbReference type="PANTHER" id="PTHR46797:SF1">
    <property type="entry name" value="METHYLPHOSPHONATE SYNTHASE"/>
    <property type="match status" value="1"/>
</dbReference>
<feature type="domain" description="HTH cro/C1-type" evidence="2">
    <location>
        <begin position="16"/>
        <end position="70"/>
    </location>
</feature>
<protein>
    <submittedName>
        <fullName evidence="3">XRE family transcriptional regulator</fullName>
    </submittedName>
</protein>
<dbReference type="SUPFAM" id="SSF51182">
    <property type="entry name" value="RmlC-like cupins"/>
    <property type="match status" value="1"/>
</dbReference>
<sequence>MAEDVERIMTGIAPTLRDLRTKRRISLTEVAGHLNVSVSTMSRLESGERAPTLDLLIPLARLYGVALDDIVKAPPTGDPRIRPHPVKRHGMIYIPLTKSGGPMQAFKMILPGGKHPAATAQTHDGYEWLYVLSGTLDLQLGNTHTAMDVGEAAEFDTRTPHLISSANEQPVELLGLFSPQGERIHITGP</sequence>
<evidence type="ECO:0000313" key="4">
    <source>
        <dbReference type="Proteomes" id="UP000062833"/>
    </source>
</evidence>
<name>A0A0M4R0W3_9MICC</name>
<dbReference type="AlphaFoldDB" id="A0A0M4R0W3"/>
<dbReference type="GO" id="GO:0005829">
    <property type="term" value="C:cytosol"/>
    <property type="evidence" value="ECO:0007669"/>
    <property type="project" value="TreeGrafter"/>
</dbReference>
<organism evidence="3 4">
    <name type="scientific">Arthrobacter alpinus</name>
    <dbReference type="NCBI Taxonomy" id="656366"/>
    <lineage>
        <taxon>Bacteria</taxon>
        <taxon>Bacillati</taxon>
        <taxon>Actinomycetota</taxon>
        <taxon>Actinomycetes</taxon>
        <taxon>Micrococcales</taxon>
        <taxon>Micrococcaceae</taxon>
        <taxon>Arthrobacter</taxon>
    </lineage>
</organism>
<dbReference type="Pfam" id="PF13560">
    <property type="entry name" value="HTH_31"/>
    <property type="match status" value="1"/>
</dbReference>
<dbReference type="InterPro" id="IPR010982">
    <property type="entry name" value="Lambda_DNA-bd_dom_sf"/>
</dbReference>
<dbReference type="CDD" id="cd00093">
    <property type="entry name" value="HTH_XRE"/>
    <property type="match status" value="1"/>
</dbReference>
<dbReference type="GO" id="GO:0003700">
    <property type="term" value="F:DNA-binding transcription factor activity"/>
    <property type="evidence" value="ECO:0007669"/>
    <property type="project" value="TreeGrafter"/>
</dbReference>
<dbReference type="RefSeq" id="WP_062008721.1">
    <property type="nucleotide sequence ID" value="NZ_CP012677.1"/>
</dbReference>
<dbReference type="SUPFAM" id="SSF47413">
    <property type="entry name" value="lambda repressor-like DNA-binding domains"/>
    <property type="match status" value="1"/>
</dbReference>
<dbReference type="InterPro" id="IPR014710">
    <property type="entry name" value="RmlC-like_jellyroll"/>
</dbReference>
<dbReference type="KEGG" id="aaq:AOC05_17265"/>
<reference evidence="4" key="1">
    <citation type="submission" date="2015-09" db="EMBL/GenBank/DDBJ databases">
        <title>Complete genome of Arthrobacter alpinus strain R3.8.</title>
        <authorList>
            <person name="See-Too W.S."/>
            <person name="Chan K.G."/>
        </authorList>
    </citation>
    <scope>NUCLEOTIDE SEQUENCE [LARGE SCALE GENOMIC DNA]</scope>
    <source>
        <strain evidence="4">R3.8</strain>
    </source>
</reference>
<dbReference type="InterPro" id="IPR050807">
    <property type="entry name" value="TransReg_Diox_bact_type"/>
</dbReference>
<dbReference type="Gene3D" id="1.10.260.40">
    <property type="entry name" value="lambda repressor-like DNA-binding domains"/>
    <property type="match status" value="1"/>
</dbReference>
<dbReference type="GO" id="GO:0003677">
    <property type="term" value="F:DNA binding"/>
    <property type="evidence" value="ECO:0007669"/>
    <property type="project" value="UniProtKB-KW"/>
</dbReference>
<accession>A0A0M4R0W3</accession>
<dbReference type="InterPro" id="IPR011051">
    <property type="entry name" value="RmlC_Cupin_sf"/>
</dbReference>
<proteinExistence type="predicted"/>
<dbReference type="PATRIC" id="fig|656366.3.peg.3716"/>
<evidence type="ECO:0000259" key="2">
    <source>
        <dbReference type="PROSITE" id="PS50943"/>
    </source>
</evidence>
<dbReference type="OrthoDB" id="513181at2"/>
<keyword evidence="4" id="KW-1185">Reference proteome</keyword>
<dbReference type="PROSITE" id="PS50943">
    <property type="entry name" value="HTH_CROC1"/>
    <property type="match status" value="1"/>
</dbReference>
<dbReference type="Pfam" id="PF07883">
    <property type="entry name" value="Cupin_2"/>
    <property type="match status" value="1"/>
</dbReference>
<dbReference type="SMART" id="SM00530">
    <property type="entry name" value="HTH_XRE"/>
    <property type="match status" value="1"/>
</dbReference>
<evidence type="ECO:0000313" key="3">
    <source>
        <dbReference type="EMBL" id="ALE93664.1"/>
    </source>
</evidence>
<evidence type="ECO:0000256" key="1">
    <source>
        <dbReference type="ARBA" id="ARBA00023125"/>
    </source>
</evidence>
<keyword evidence="1" id="KW-0238">DNA-binding</keyword>
<gene>
    <name evidence="3" type="ORF">AOC05_17265</name>
</gene>